<gene>
    <name evidence="2" type="ORF">TEA_005505</name>
</gene>
<dbReference type="PANTHER" id="PTHR45431:SF3">
    <property type="entry name" value="RHODANESE-LIKE DOMAIN-CONTAINING PROTEIN 15, CHLOROPLASTIC"/>
    <property type="match status" value="1"/>
</dbReference>
<sequence length="309" mass="33490">MTTKLFLSTPCFLIPQLLAPHECLNLRCMPVSSQLSTAASRFRVPKKRIAGREDRNSSLNWMATVRGNVESAAVPTSVPVRVAHELLQAGHRYLDVRTAEEFSAGHAVGAINVPYMFKVGSGMTKNPNFLEEVLLHFGKDDEIIVGCQLGKRSLMAATDLISAAFTGVTDIAGGYAAWTQTGLPTNLRFFTLNPMPPDSSSSDVICALTRHICRRRVTASAFHVPRAPCVHQSFEPPHSDALHAYASRLRCLLEPALPHASLLRAAPLRAAFVFGSRHLHTPVPSAPAGPAQAGSAPFPGRFTLIFCLF</sequence>
<feature type="domain" description="Rhodanese" evidence="1">
    <location>
        <begin position="87"/>
        <end position="187"/>
    </location>
</feature>
<dbReference type="PANTHER" id="PTHR45431">
    <property type="entry name" value="RHODANESE-LIKE DOMAIN-CONTAINING PROTEIN 15, CHLOROPLASTIC"/>
    <property type="match status" value="1"/>
</dbReference>
<dbReference type="AlphaFoldDB" id="A0A4S4EH22"/>
<protein>
    <recommendedName>
        <fullName evidence="1">Rhodanese domain-containing protein</fullName>
    </recommendedName>
</protein>
<comment type="caution">
    <text evidence="2">The sequence shown here is derived from an EMBL/GenBank/DDBJ whole genome shotgun (WGS) entry which is preliminary data.</text>
</comment>
<evidence type="ECO:0000259" key="1">
    <source>
        <dbReference type="PROSITE" id="PS50206"/>
    </source>
</evidence>
<dbReference type="Proteomes" id="UP000306102">
    <property type="component" value="Unassembled WGS sequence"/>
</dbReference>
<dbReference type="EMBL" id="SDRB02004922">
    <property type="protein sequence ID" value="THG15145.1"/>
    <property type="molecule type" value="Genomic_DNA"/>
</dbReference>
<proteinExistence type="predicted"/>
<dbReference type="SUPFAM" id="SSF52821">
    <property type="entry name" value="Rhodanese/Cell cycle control phosphatase"/>
    <property type="match status" value="1"/>
</dbReference>
<name>A0A4S4EH22_CAMSN</name>
<dbReference type="SMART" id="SM00450">
    <property type="entry name" value="RHOD"/>
    <property type="match status" value="1"/>
</dbReference>
<organism evidence="2 3">
    <name type="scientific">Camellia sinensis var. sinensis</name>
    <name type="common">China tea</name>
    <dbReference type="NCBI Taxonomy" id="542762"/>
    <lineage>
        <taxon>Eukaryota</taxon>
        <taxon>Viridiplantae</taxon>
        <taxon>Streptophyta</taxon>
        <taxon>Embryophyta</taxon>
        <taxon>Tracheophyta</taxon>
        <taxon>Spermatophyta</taxon>
        <taxon>Magnoliopsida</taxon>
        <taxon>eudicotyledons</taxon>
        <taxon>Gunneridae</taxon>
        <taxon>Pentapetalae</taxon>
        <taxon>asterids</taxon>
        <taxon>Ericales</taxon>
        <taxon>Theaceae</taxon>
        <taxon>Camellia</taxon>
    </lineage>
</organism>
<dbReference type="InterPro" id="IPR052367">
    <property type="entry name" value="Thiosulfate_ST/Rhodanese-like"/>
</dbReference>
<reference evidence="2 3" key="1">
    <citation type="journal article" date="2018" name="Proc. Natl. Acad. Sci. U.S.A.">
        <title>Draft genome sequence of Camellia sinensis var. sinensis provides insights into the evolution of the tea genome and tea quality.</title>
        <authorList>
            <person name="Wei C."/>
            <person name="Yang H."/>
            <person name="Wang S."/>
            <person name="Zhao J."/>
            <person name="Liu C."/>
            <person name="Gao L."/>
            <person name="Xia E."/>
            <person name="Lu Y."/>
            <person name="Tai Y."/>
            <person name="She G."/>
            <person name="Sun J."/>
            <person name="Cao H."/>
            <person name="Tong W."/>
            <person name="Gao Q."/>
            <person name="Li Y."/>
            <person name="Deng W."/>
            <person name="Jiang X."/>
            <person name="Wang W."/>
            <person name="Chen Q."/>
            <person name="Zhang S."/>
            <person name="Li H."/>
            <person name="Wu J."/>
            <person name="Wang P."/>
            <person name="Li P."/>
            <person name="Shi C."/>
            <person name="Zheng F."/>
            <person name="Jian J."/>
            <person name="Huang B."/>
            <person name="Shan D."/>
            <person name="Shi M."/>
            <person name="Fang C."/>
            <person name="Yue Y."/>
            <person name="Li F."/>
            <person name="Li D."/>
            <person name="Wei S."/>
            <person name="Han B."/>
            <person name="Jiang C."/>
            <person name="Yin Y."/>
            <person name="Xia T."/>
            <person name="Zhang Z."/>
            <person name="Bennetzen J.L."/>
            <person name="Zhao S."/>
            <person name="Wan X."/>
        </authorList>
    </citation>
    <scope>NUCLEOTIDE SEQUENCE [LARGE SCALE GENOMIC DNA]</scope>
    <source>
        <strain evidence="3">cv. Shuchazao</strain>
        <tissue evidence="2">Leaf</tissue>
    </source>
</reference>
<dbReference type="InterPro" id="IPR001763">
    <property type="entry name" value="Rhodanese-like_dom"/>
</dbReference>
<dbReference type="Pfam" id="PF00581">
    <property type="entry name" value="Rhodanese"/>
    <property type="match status" value="1"/>
</dbReference>
<dbReference type="Gene3D" id="3.40.250.10">
    <property type="entry name" value="Rhodanese-like domain"/>
    <property type="match status" value="1"/>
</dbReference>
<dbReference type="PROSITE" id="PS50206">
    <property type="entry name" value="RHODANESE_3"/>
    <property type="match status" value="1"/>
</dbReference>
<dbReference type="STRING" id="542762.A0A4S4EH22"/>
<dbReference type="InterPro" id="IPR036873">
    <property type="entry name" value="Rhodanese-like_dom_sf"/>
</dbReference>
<accession>A0A4S4EH22</accession>
<evidence type="ECO:0000313" key="2">
    <source>
        <dbReference type="EMBL" id="THG15145.1"/>
    </source>
</evidence>
<dbReference type="CDD" id="cd00158">
    <property type="entry name" value="RHOD"/>
    <property type="match status" value="1"/>
</dbReference>
<keyword evidence="3" id="KW-1185">Reference proteome</keyword>
<evidence type="ECO:0000313" key="3">
    <source>
        <dbReference type="Proteomes" id="UP000306102"/>
    </source>
</evidence>